<gene>
    <name evidence="3" type="ORF">DI525_04220</name>
</gene>
<evidence type="ECO:0000313" key="3">
    <source>
        <dbReference type="EMBL" id="PZR05489.1"/>
    </source>
</evidence>
<evidence type="ECO:0000313" key="4">
    <source>
        <dbReference type="Proteomes" id="UP000249432"/>
    </source>
</evidence>
<evidence type="ECO:0000259" key="2">
    <source>
        <dbReference type="PROSITE" id="PS51464"/>
    </source>
</evidence>
<dbReference type="GO" id="GO:0097367">
    <property type="term" value="F:carbohydrate derivative binding"/>
    <property type="evidence" value="ECO:0007669"/>
    <property type="project" value="InterPro"/>
</dbReference>
<sequence>MSKPGQFMEEELKSQPYTWSQALDMVEQRKLLPSRGKRVAVVGCGTSYFIAQSYAALREMSGYGETDAYTGTEVKTSRDYDAYVVISRSGTTTEILDLLKKVKKDRPSTLTVALIGDMESPAPTLADRTVDLHFADEKSVVQTRFATTALMFLRSSIQDETVLRKAVEQARDVLSQEPDSILVNAEQYSFLGRNWVTGLATEAALKMRESSQVWTESYNSMEYRHGPIAIAEEGRVTWIFDQAPDGLTEQVQRTGATFVEDASIDPIVHLVKLHQVALATSRERRLNAD</sequence>
<dbReference type="PANTHER" id="PTHR10937:SF4">
    <property type="entry name" value="GLUCOSAMINE-6-PHOSPHATE DEAMINASE"/>
    <property type="match status" value="1"/>
</dbReference>
<protein>
    <submittedName>
        <fullName evidence="3">Sugar isomerase</fullName>
    </submittedName>
</protein>
<dbReference type="Gene3D" id="3.40.50.10490">
    <property type="entry name" value="Glucose-6-phosphate isomerase like protein, domain 1"/>
    <property type="match status" value="2"/>
</dbReference>
<reference evidence="3 4" key="1">
    <citation type="submission" date="2017-08" db="EMBL/GenBank/DDBJ databases">
        <title>Infants hospitalized years apart are colonized by the same room-sourced microbial strains.</title>
        <authorList>
            <person name="Brooks B."/>
            <person name="Olm M.R."/>
            <person name="Firek B.A."/>
            <person name="Baker R."/>
            <person name="Thomas B.C."/>
            <person name="Morowitz M.J."/>
            <person name="Banfield J.F."/>
        </authorList>
    </citation>
    <scope>NUCLEOTIDE SEQUENCE [LARGE SCALE GENOMIC DNA]</scope>
    <source>
        <strain evidence="3">S2_003_000_R1_3</strain>
    </source>
</reference>
<evidence type="ECO:0000256" key="1">
    <source>
        <dbReference type="ARBA" id="ARBA00022737"/>
    </source>
</evidence>
<dbReference type="RefSeq" id="WP_303734541.1">
    <property type="nucleotide sequence ID" value="NZ_CAKZHK010000008.1"/>
</dbReference>
<proteinExistence type="predicted"/>
<feature type="domain" description="SIS" evidence="2">
    <location>
        <begin position="29"/>
        <end position="167"/>
    </location>
</feature>
<dbReference type="EMBL" id="QFRA01000006">
    <property type="protein sequence ID" value="PZR05489.1"/>
    <property type="molecule type" value="Genomic_DNA"/>
</dbReference>
<dbReference type="InterPro" id="IPR035466">
    <property type="entry name" value="GlmS/AgaS_SIS"/>
</dbReference>
<dbReference type="PROSITE" id="PS51464">
    <property type="entry name" value="SIS"/>
    <property type="match status" value="1"/>
</dbReference>
<organism evidence="3 4">
    <name type="scientific">Corynebacterium kroppenstedtii</name>
    <dbReference type="NCBI Taxonomy" id="161879"/>
    <lineage>
        <taxon>Bacteria</taxon>
        <taxon>Bacillati</taxon>
        <taxon>Actinomycetota</taxon>
        <taxon>Actinomycetes</taxon>
        <taxon>Mycobacteriales</taxon>
        <taxon>Corynebacteriaceae</taxon>
        <taxon>Corynebacterium</taxon>
    </lineage>
</organism>
<dbReference type="Proteomes" id="UP000249432">
    <property type="component" value="Unassembled WGS sequence"/>
</dbReference>
<dbReference type="InterPro" id="IPR046348">
    <property type="entry name" value="SIS_dom_sf"/>
</dbReference>
<dbReference type="PANTHER" id="PTHR10937">
    <property type="entry name" value="GLUCOSAMINE--FRUCTOSE-6-PHOSPHATE AMINOTRANSFERASE, ISOMERIZING"/>
    <property type="match status" value="1"/>
</dbReference>
<dbReference type="CDD" id="cd05008">
    <property type="entry name" value="SIS_GlmS_GlmD_1"/>
    <property type="match status" value="1"/>
</dbReference>
<comment type="caution">
    <text evidence="3">The sequence shown here is derived from an EMBL/GenBank/DDBJ whole genome shotgun (WGS) entry which is preliminary data.</text>
</comment>
<accession>A0A2W5SQI8</accession>
<name>A0A2W5SQI8_9CORY</name>
<dbReference type="GO" id="GO:1901135">
    <property type="term" value="P:carbohydrate derivative metabolic process"/>
    <property type="evidence" value="ECO:0007669"/>
    <property type="project" value="InterPro"/>
</dbReference>
<dbReference type="Pfam" id="PF01380">
    <property type="entry name" value="SIS"/>
    <property type="match status" value="1"/>
</dbReference>
<keyword evidence="1" id="KW-0677">Repeat</keyword>
<dbReference type="AlphaFoldDB" id="A0A2W5SQI8"/>
<dbReference type="SUPFAM" id="SSF53697">
    <property type="entry name" value="SIS domain"/>
    <property type="match status" value="1"/>
</dbReference>
<dbReference type="GO" id="GO:0016853">
    <property type="term" value="F:isomerase activity"/>
    <property type="evidence" value="ECO:0007669"/>
    <property type="project" value="UniProtKB-KW"/>
</dbReference>
<keyword evidence="3" id="KW-0413">Isomerase</keyword>
<dbReference type="InterPro" id="IPR001347">
    <property type="entry name" value="SIS_dom"/>
</dbReference>